<organism evidence="2 3">
    <name type="scientific">Blastococcus tunisiensis</name>
    <dbReference type="NCBI Taxonomy" id="1798228"/>
    <lineage>
        <taxon>Bacteria</taxon>
        <taxon>Bacillati</taxon>
        <taxon>Actinomycetota</taxon>
        <taxon>Actinomycetes</taxon>
        <taxon>Geodermatophilales</taxon>
        <taxon>Geodermatophilaceae</taxon>
        <taxon>Blastococcus</taxon>
    </lineage>
</organism>
<dbReference type="STRING" id="1798228.SAMN05216574_12617"/>
<dbReference type="Pfam" id="PF13466">
    <property type="entry name" value="STAS_2"/>
    <property type="match status" value="1"/>
</dbReference>
<dbReference type="InterPro" id="IPR002645">
    <property type="entry name" value="STAS_dom"/>
</dbReference>
<dbReference type="SUPFAM" id="SSF52091">
    <property type="entry name" value="SpoIIaa-like"/>
    <property type="match status" value="1"/>
</dbReference>
<dbReference type="RefSeq" id="WP_092203268.1">
    <property type="nucleotide sequence ID" value="NZ_FOND01000026.1"/>
</dbReference>
<dbReference type="PROSITE" id="PS50801">
    <property type="entry name" value="STAS"/>
    <property type="match status" value="1"/>
</dbReference>
<dbReference type="CDD" id="cd07043">
    <property type="entry name" value="STAS_anti-anti-sigma_factors"/>
    <property type="match status" value="1"/>
</dbReference>
<dbReference type="InterPro" id="IPR058548">
    <property type="entry name" value="MlaB-like_STAS"/>
</dbReference>
<dbReference type="OrthoDB" id="5185695at2"/>
<proteinExistence type="predicted"/>
<dbReference type="AlphaFoldDB" id="A0A1I2LAJ5"/>
<name>A0A1I2LAJ5_9ACTN</name>
<sequence length="119" mass="12637">MEETTGPAAGEPEVTQRVEGGVARLSLAGELTETARRPLVRVVTELLLHQPAPTRVELDVSATTFMNSAGTAVLVQLQRLTAPRGIDVVLVHPTPAVVRPLQLSGLWHRFPIEGAATGS</sequence>
<dbReference type="InterPro" id="IPR036513">
    <property type="entry name" value="STAS_dom_sf"/>
</dbReference>
<evidence type="ECO:0000259" key="1">
    <source>
        <dbReference type="PROSITE" id="PS50801"/>
    </source>
</evidence>
<accession>A0A1I2LAJ5</accession>
<evidence type="ECO:0000313" key="2">
    <source>
        <dbReference type="EMBL" id="SFF76314.1"/>
    </source>
</evidence>
<protein>
    <submittedName>
        <fullName evidence="2">Stage II sporulation protein AA (Anti-sigma F factor antagonist)</fullName>
    </submittedName>
</protein>
<reference evidence="3" key="1">
    <citation type="submission" date="2016-10" db="EMBL/GenBank/DDBJ databases">
        <authorList>
            <person name="Varghese N."/>
            <person name="Submissions S."/>
        </authorList>
    </citation>
    <scope>NUCLEOTIDE SEQUENCE [LARGE SCALE GENOMIC DNA]</scope>
    <source>
        <strain evidence="3">DSM 46838</strain>
    </source>
</reference>
<evidence type="ECO:0000313" key="3">
    <source>
        <dbReference type="Proteomes" id="UP000198589"/>
    </source>
</evidence>
<dbReference type="Proteomes" id="UP000198589">
    <property type="component" value="Unassembled WGS sequence"/>
</dbReference>
<dbReference type="Gene3D" id="3.30.750.24">
    <property type="entry name" value="STAS domain"/>
    <property type="match status" value="1"/>
</dbReference>
<keyword evidence="3" id="KW-1185">Reference proteome</keyword>
<dbReference type="EMBL" id="FOND01000026">
    <property type="protein sequence ID" value="SFF76314.1"/>
    <property type="molecule type" value="Genomic_DNA"/>
</dbReference>
<feature type="domain" description="STAS" evidence="1">
    <location>
        <begin position="12"/>
        <end position="119"/>
    </location>
</feature>
<gene>
    <name evidence="2" type="ORF">SAMN05216574_12617</name>
</gene>